<gene>
    <name evidence="3" type="ORF">CWE21_00945</name>
</gene>
<sequence length="168" mass="19826">MSKQDSSNDNEQQPKDRTEELEAQKDQPAVIQRLLKYYDEFSDVNIDKLGELYHDEVTFIDPIHQLHGLEDLKHYFKHTMENVEECHFAFTDYAQNDDHLFVNWQMRLRHPKLADGQEIVVPGVSHIEFKEDKIIMQRDYYDLGAMIYEHVSLLGYVIGKVKARMVPS</sequence>
<dbReference type="EMBL" id="PIPT01000001">
    <property type="protein sequence ID" value="RUO50704.1"/>
    <property type="molecule type" value="Genomic_DNA"/>
</dbReference>
<evidence type="ECO:0000256" key="1">
    <source>
        <dbReference type="SAM" id="MobiDB-lite"/>
    </source>
</evidence>
<evidence type="ECO:0000313" key="3">
    <source>
        <dbReference type="EMBL" id="RUO50704.1"/>
    </source>
</evidence>
<feature type="compositionally biased region" description="Basic and acidic residues" evidence="1">
    <location>
        <begin position="12"/>
        <end position="25"/>
    </location>
</feature>
<accession>A0A432XPU7</accession>
<dbReference type="Gene3D" id="3.10.450.50">
    <property type="match status" value="1"/>
</dbReference>
<dbReference type="Pfam" id="PF12680">
    <property type="entry name" value="SnoaL_2"/>
    <property type="match status" value="1"/>
</dbReference>
<dbReference type="SUPFAM" id="SSF54427">
    <property type="entry name" value="NTF2-like"/>
    <property type="match status" value="1"/>
</dbReference>
<dbReference type="InterPro" id="IPR037401">
    <property type="entry name" value="SnoaL-like"/>
</dbReference>
<evidence type="ECO:0000259" key="2">
    <source>
        <dbReference type="Pfam" id="PF12680"/>
    </source>
</evidence>
<evidence type="ECO:0000313" key="4">
    <source>
        <dbReference type="Proteomes" id="UP000286678"/>
    </source>
</evidence>
<feature type="region of interest" description="Disordered" evidence="1">
    <location>
        <begin position="1"/>
        <end position="25"/>
    </location>
</feature>
<keyword evidence="4" id="KW-1185">Reference proteome</keyword>
<reference evidence="4" key="1">
    <citation type="journal article" date="2018" name="Front. Microbiol.">
        <title>Genome-Based Analysis Reveals the Taxonomy and Diversity of the Family Idiomarinaceae.</title>
        <authorList>
            <person name="Liu Y."/>
            <person name="Lai Q."/>
            <person name="Shao Z."/>
        </authorList>
    </citation>
    <scope>NUCLEOTIDE SEQUENCE [LARGE SCALE GENOMIC DNA]</scope>
    <source>
        <strain evidence="4">SW15</strain>
    </source>
</reference>
<dbReference type="InterPro" id="IPR032710">
    <property type="entry name" value="NTF2-like_dom_sf"/>
</dbReference>
<feature type="compositionally biased region" description="Polar residues" evidence="1">
    <location>
        <begin position="1"/>
        <end position="11"/>
    </location>
</feature>
<name>A0A432XPU7_9GAMM</name>
<organism evidence="3 4">
    <name type="scientific">Pseudidiomarina aquimaris</name>
    <dbReference type="NCBI Taxonomy" id="641841"/>
    <lineage>
        <taxon>Bacteria</taxon>
        <taxon>Pseudomonadati</taxon>
        <taxon>Pseudomonadota</taxon>
        <taxon>Gammaproteobacteria</taxon>
        <taxon>Alteromonadales</taxon>
        <taxon>Idiomarinaceae</taxon>
        <taxon>Pseudidiomarina</taxon>
    </lineage>
</organism>
<dbReference type="RefSeq" id="WP_126832288.1">
    <property type="nucleotide sequence ID" value="NZ_PIPT01000001.1"/>
</dbReference>
<dbReference type="OrthoDB" id="1115105at2"/>
<comment type="caution">
    <text evidence="3">The sequence shown here is derived from an EMBL/GenBank/DDBJ whole genome shotgun (WGS) entry which is preliminary data.</text>
</comment>
<proteinExistence type="predicted"/>
<protein>
    <submittedName>
        <fullName evidence="3">Nuclear transport factor 2 family protein</fullName>
    </submittedName>
</protein>
<feature type="domain" description="SnoaL-like" evidence="2">
    <location>
        <begin position="36"/>
        <end position="134"/>
    </location>
</feature>
<dbReference type="AlphaFoldDB" id="A0A432XPU7"/>
<dbReference type="Proteomes" id="UP000286678">
    <property type="component" value="Unassembled WGS sequence"/>
</dbReference>